<dbReference type="Pfam" id="PF20274">
    <property type="entry name" value="cREC_REC"/>
    <property type="match status" value="1"/>
</dbReference>
<gene>
    <name evidence="2" type="ORF">VH12019_00159</name>
</gene>
<name>A0A6B9SVU6_9CAUD</name>
<protein>
    <recommendedName>
        <fullName evidence="1">Cyclic-phosphate processing Receiver domain-containing protein</fullName>
    </recommendedName>
</protein>
<dbReference type="InterPro" id="IPR046909">
    <property type="entry name" value="cREC_REC"/>
</dbReference>
<organism evidence="2 3">
    <name type="scientific">Vibrio phage VH1_2019</name>
    <dbReference type="NCBI Taxonomy" id="2686307"/>
    <lineage>
        <taxon>Viruses</taxon>
        <taxon>Duplodnaviria</taxon>
        <taxon>Heunggongvirae</taxon>
        <taxon>Uroviricota</taxon>
        <taxon>Caudoviricetes</taxon>
        <taxon>Pantevenvirales</taxon>
        <taxon>Straboviridae</taxon>
        <taxon>Schizotequatrovirus</taxon>
        <taxon>Schizotequatrovirus KVP40</taxon>
    </lineage>
</organism>
<reference evidence="2 3" key="1">
    <citation type="submission" date="2019-12" db="EMBL/GenBank/DDBJ databases">
        <authorList>
            <person name="Harris M."/>
            <person name="Ho T.C."/>
            <person name="Fruchtman H."/>
            <person name="Garin M."/>
            <person name="Kubatin V."/>
            <person name="Lu T."/>
            <person name="Xue L."/>
            <person name="Marr M.T."/>
        </authorList>
    </citation>
    <scope>NUCLEOTIDE SEQUENCE [LARGE SCALE GENOMIC DNA]</scope>
</reference>
<evidence type="ECO:0000313" key="3">
    <source>
        <dbReference type="Proteomes" id="UP000464957"/>
    </source>
</evidence>
<evidence type="ECO:0000313" key="2">
    <source>
        <dbReference type="EMBL" id="QHJ74486.1"/>
    </source>
</evidence>
<dbReference type="Proteomes" id="UP000464957">
    <property type="component" value="Segment"/>
</dbReference>
<proteinExistence type="predicted"/>
<sequence length="119" mass="13745">MFYVMIDDLRDIDKFTSDYVRDGEKLVLRTFEDGMNFVKHTNLTDITLFMDNDLGDDVGREGYDILSHAIDHRNFPRTVVLVTSNPVGHSKMALLLSHSGQYKRVGSIFMRYDTCRTSM</sequence>
<evidence type="ECO:0000259" key="1">
    <source>
        <dbReference type="Pfam" id="PF20274"/>
    </source>
</evidence>
<feature type="domain" description="Cyclic-phosphate processing Receiver" evidence="1">
    <location>
        <begin position="3"/>
        <end position="96"/>
    </location>
</feature>
<accession>A0A6B9SVU6</accession>
<dbReference type="EMBL" id="MN794232">
    <property type="protein sequence ID" value="QHJ74486.1"/>
    <property type="molecule type" value="Genomic_DNA"/>
</dbReference>